<dbReference type="GO" id="GO:0043248">
    <property type="term" value="P:proteasome assembly"/>
    <property type="evidence" value="ECO:0007669"/>
    <property type="project" value="TreeGrafter"/>
</dbReference>
<dbReference type="GO" id="GO:0005634">
    <property type="term" value="C:nucleus"/>
    <property type="evidence" value="ECO:0007669"/>
    <property type="project" value="TreeGrafter"/>
</dbReference>
<proteinExistence type="inferred from homology"/>
<comment type="function">
    <text evidence="4">Involved in 20S proteasome assembly.</text>
</comment>
<name>A0A367JRC8_RHIST</name>
<dbReference type="InterPro" id="IPR016562">
    <property type="entry name" value="Proteasome_assmbl_chp_2_euk"/>
</dbReference>
<evidence type="ECO:0000256" key="3">
    <source>
        <dbReference type="ARBA" id="ARBA00025745"/>
    </source>
</evidence>
<dbReference type="InterPro" id="IPR019151">
    <property type="entry name" value="Proteasome_assmbl_chaperone_2"/>
</dbReference>
<comment type="caution">
    <text evidence="5">The sequence shown here is derived from an EMBL/GenBank/DDBJ whole genome shotgun (WGS) entry which is preliminary data.</text>
</comment>
<protein>
    <recommendedName>
        <fullName evidence="1 4">Proteasome assembly chaperone 2</fullName>
    </recommendedName>
</protein>
<dbReference type="InterPro" id="IPR038389">
    <property type="entry name" value="PSMG2_sf"/>
</dbReference>
<keyword evidence="2 4" id="KW-0143">Chaperone</keyword>
<dbReference type="AlphaFoldDB" id="A0A367JRC8"/>
<dbReference type="STRING" id="4846.A0A367JRC8"/>
<dbReference type="PIRSF" id="PIRSF010044">
    <property type="entry name" value="UCP010044"/>
    <property type="match status" value="1"/>
</dbReference>
<evidence type="ECO:0000313" key="6">
    <source>
        <dbReference type="Proteomes" id="UP000253551"/>
    </source>
</evidence>
<dbReference type="Proteomes" id="UP000253551">
    <property type="component" value="Unassembled WGS sequence"/>
</dbReference>
<dbReference type="EMBL" id="PJQM01002828">
    <property type="protein sequence ID" value="RCH92510.1"/>
    <property type="molecule type" value="Genomic_DNA"/>
</dbReference>
<comment type="similarity">
    <text evidence="3 4">Belongs to the PSMG2 family.</text>
</comment>
<dbReference type="PANTHER" id="PTHR12970:SF1">
    <property type="entry name" value="PROTEASOME ASSEMBLY CHAPERONE 2"/>
    <property type="match status" value="1"/>
</dbReference>
<reference evidence="5 6" key="1">
    <citation type="journal article" date="2018" name="G3 (Bethesda)">
        <title>Phylogenetic and Phylogenomic Definition of Rhizopus Species.</title>
        <authorList>
            <person name="Gryganskyi A.P."/>
            <person name="Golan J."/>
            <person name="Dolatabadi S."/>
            <person name="Mondo S."/>
            <person name="Robb S."/>
            <person name="Idnurm A."/>
            <person name="Muszewska A."/>
            <person name="Steczkiewicz K."/>
            <person name="Masonjones S."/>
            <person name="Liao H.L."/>
            <person name="Gajdeczka M.T."/>
            <person name="Anike F."/>
            <person name="Vuek A."/>
            <person name="Anishchenko I.M."/>
            <person name="Voigt K."/>
            <person name="de Hoog G.S."/>
            <person name="Smith M.E."/>
            <person name="Heitman J."/>
            <person name="Vilgalys R."/>
            <person name="Stajich J.E."/>
        </authorList>
    </citation>
    <scope>NUCLEOTIDE SEQUENCE [LARGE SCALE GENOMIC DNA]</scope>
    <source>
        <strain evidence="5 6">LSU 92-RS-03</strain>
    </source>
</reference>
<evidence type="ECO:0000256" key="1">
    <source>
        <dbReference type="ARBA" id="ARBA00019186"/>
    </source>
</evidence>
<dbReference type="PANTHER" id="PTHR12970">
    <property type="entry name" value="PROTEASOME ASSEMBLY CHAPERONE 2"/>
    <property type="match status" value="1"/>
</dbReference>
<sequence>MSFIPIENYNADLLKGSTLLLPTVSIGNVPQLTFDLLIHSLKLERVGYIDQDTLMPVSGVLENNNTGVTVPIEVFQSNDQKWTCIQQRSPTIKGKRQVFLDQITAFATQFSQVVILTSMDASRRLDSQISGPPFRVYGEGELTIRAVTLGVPVLENTELEESQEGEKSLDLPGAGLAKQLYDQLSSQVQTTLFIMFALEGDNVQDSIEYASLINTLLKIDLSLTRWIPPKSWELLFGTPFNAELYQ</sequence>
<comment type="subunit">
    <text evidence="4">Component of the 20S proteasome chaperone.</text>
</comment>
<evidence type="ECO:0000313" key="5">
    <source>
        <dbReference type="EMBL" id="RCH92510.1"/>
    </source>
</evidence>
<dbReference type="OrthoDB" id="10260712at2759"/>
<dbReference type="Gene3D" id="3.40.50.10900">
    <property type="entry name" value="PAC-like subunit"/>
    <property type="match status" value="1"/>
</dbReference>
<evidence type="ECO:0000256" key="4">
    <source>
        <dbReference type="PIRNR" id="PIRNR010044"/>
    </source>
</evidence>
<keyword evidence="6" id="KW-1185">Reference proteome</keyword>
<evidence type="ECO:0000256" key="2">
    <source>
        <dbReference type="ARBA" id="ARBA00023186"/>
    </source>
</evidence>
<organism evidence="5 6">
    <name type="scientific">Rhizopus stolonifer</name>
    <name type="common">Rhizopus nigricans</name>
    <dbReference type="NCBI Taxonomy" id="4846"/>
    <lineage>
        <taxon>Eukaryota</taxon>
        <taxon>Fungi</taxon>
        <taxon>Fungi incertae sedis</taxon>
        <taxon>Mucoromycota</taxon>
        <taxon>Mucoromycotina</taxon>
        <taxon>Mucoromycetes</taxon>
        <taxon>Mucorales</taxon>
        <taxon>Mucorineae</taxon>
        <taxon>Rhizopodaceae</taxon>
        <taxon>Rhizopus</taxon>
    </lineage>
</organism>
<dbReference type="GO" id="GO:0005829">
    <property type="term" value="C:cytosol"/>
    <property type="evidence" value="ECO:0007669"/>
    <property type="project" value="TreeGrafter"/>
</dbReference>
<dbReference type="Pfam" id="PF09754">
    <property type="entry name" value="PAC2"/>
    <property type="match status" value="1"/>
</dbReference>
<gene>
    <name evidence="5" type="ORF">CU098_005345</name>
</gene>
<accession>A0A367JRC8</accession>